<dbReference type="InterPro" id="IPR005860">
    <property type="entry name" value="CobD"/>
</dbReference>
<dbReference type="GO" id="GO:0030170">
    <property type="term" value="F:pyridoxal phosphate binding"/>
    <property type="evidence" value="ECO:0007669"/>
    <property type="project" value="InterPro"/>
</dbReference>
<evidence type="ECO:0000256" key="8">
    <source>
        <dbReference type="ARBA" id="ARBA00029996"/>
    </source>
</evidence>
<evidence type="ECO:0000259" key="10">
    <source>
        <dbReference type="Pfam" id="PF00155"/>
    </source>
</evidence>
<dbReference type="Gene3D" id="3.40.640.10">
    <property type="entry name" value="Type I PLP-dependent aspartate aminotransferase-like (Major domain)"/>
    <property type="match status" value="1"/>
</dbReference>
<dbReference type="NCBIfam" id="TIGR01140">
    <property type="entry name" value="L_thr_O3P_dcar"/>
    <property type="match status" value="1"/>
</dbReference>
<evidence type="ECO:0000256" key="7">
    <source>
        <dbReference type="ARBA" id="ARBA00023239"/>
    </source>
</evidence>
<comment type="function">
    <text evidence="2">Decarboxylates L-threonine-O-3-phosphate to yield (R)-1-amino-2-propanol O-2-phosphate, the precursor for the linkage between the nucleotide loop and the corrin ring in cobalamin.</text>
</comment>
<feature type="domain" description="Aminotransferase class I/classII large" evidence="10">
    <location>
        <begin position="14"/>
        <end position="342"/>
    </location>
</feature>
<dbReference type="InterPro" id="IPR015421">
    <property type="entry name" value="PyrdxlP-dep_Trfase_major"/>
</dbReference>
<dbReference type="eggNOG" id="COG0079">
    <property type="taxonomic scope" value="Bacteria"/>
</dbReference>
<gene>
    <name evidence="11" type="primary">cobB</name>
    <name evidence="11" type="ordered locus">Curi_c05780</name>
</gene>
<dbReference type="RefSeq" id="WP_014966789.1">
    <property type="nucleotide sequence ID" value="NC_018664.1"/>
</dbReference>
<dbReference type="PANTHER" id="PTHR42885">
    <property type="entry name" value="HISTIDINOL-PHOSPHATE AMINOTRANSFERASE-RELATED"/>
    <property type="match status" value="1"/>
</dbReference>
<keyword evidence="12" id="KW-1185">Reference proteome</keyword>
<dbReference type="GO" id="GO:0048472">
    <property type="term" value="F:threonine-phosphate decarboxylase activity"/>
    <property type="evidence" value="ECO:0007669"/>
    <property type="project" value="UniProtKB-EC"/>
</dbReference>
<evidence type="ECO:0000256" key="9">
    <source>
        <dbReference type="ARBA" id="ARBA00048531"/>
    </source>
</evidence>
<dbReference type="OrthoDB" id="9813612at2"/>
<comment type="pathway">
    <text evidence="3">Cofactor biosynthesis; adenosylcobalamin biosynthesis.</text>
</comment>
<comment type="catalytic activity">
    <reaction evidence="9">
        <text>O-phospho-L-threonine + H(+) = (R)-1-aminopropan-2-yl phosphate + CO2</text>
        <dbReference type="Rhea" id="RHEA:11492"/>
        <dbReference type="ChEBI" id="CHEBI:15378"/>
        <dbReference type="ChEBI" id="CHEBI:16526"/>
        <dbReference type="ChEBI" id="CHEBI:58563"/>
        <dbReference type="ChEBI" id="CHEBI:58675"/>
        <dbReference type="EC" id="4.1.1.81"/>
    </reaction>
</comment>
<protein>
    <recommendedName>
        <fullName evidence="4">threonine-phosphate decarboxylase</fullName>
        <ecNumber evidence="4">4.1.1.81</ecNumber>
    </recommendedName>
    <alternativeName>
        <fullName evidence="8">L-threonine-O-3-phosphate decarboxylase</fullName>
    </alternativeName>
</protein>
<dbReference type="HOGENOM" id="CLU_017584_3_2_9"/>
<dbReference type="AlphaFoldDB" id="K0AXZ6"/>
<evidence type="ECO:0000313" key="12">
    <source>
        <dbReference type="Proteomes" id="UP000006094"/>
    </source>
</evidence>
<evidence type="ECO:0000256" key="3">
    <source>
        <dbReference type="ARBA" id="ARBA00004953"/>
    </source>
</evidence>
<evidence type="ECO:0000256" key="2">
    <source>
        <dbReference type="ARBA" id="ARBA00003444"/>
    </source>
</evidence>
<dbReference type="CDD" id="cd00609">
    <property type="entry name" value="AAT_like"/>
    <property type="match status" value="1"/>
</dbReference>
<keyword evidence="7 11" id="KW-0456">Lyase</keyword>
<dbReference type="Pfam" id="PF00155">
    <property type="entry name" value="Aminotran_1_2"/>
    <property type="match status" value="1"/>
</dbReference>
<dbReference type="PANTHER" id="PTHR42885:SF1">
    <property type="entry name" value="THREONINE-PHOSPHATE DECARBOXYLASE"/>
    <property type="match status" value="1"/>
</dbReference>
<evidence type="ECO:0000313" key="11">
    <source>
        <dbReference type="EMBL" id="AFS77652.1"/>
    </source>
</evidence>
<proteinExistence type="predicted"/>
<keyword evidence="6" id="KW-0663">Pyridoxal phosphate</keyword>
<accession>K0AXZ6</accession>
<dbReference type="Proteomes" id="UP000006094">
    <property type="component" value="Chromosome"/>
</dbReference>
<dbReference type="Gene3D" id="3.90.1150.10">
    <property type="entry name" value="Aspartate Aminotransferase, domain 1"/>
    <property type="match status" value="1"/>
</dbReference>
<dbReference type="InterPro" id="IPR015424">
    <property type="entry name" value="PyrdxlP-dep_Trfase"/>
</dbReference>
<dbReference type="STRING" id="1128398.Curi_c05780"/>
<evidence type="ECO:0000256" key="1">
    <source>
        <dbReference type="ARBA" id="ARBA00001933"/>
    </source>
</evidence>
<dbReference type="InterPro" id="IPR004838">
    <property type="entry name" value="NHTrfase_class1_PyrdxlP-BS"/>
</dbReference>
<evidence type="ECO:0000256" key="6">
    <source>
        <dbReference type="ARBA" id="ARBA00022898"/>
    </source>
</evidence>
<dbReference type="GO" id="GO:0009236">
    <property type="term" value="P:cobalamin biosynthetic process"/>
    <property type="evidence" value="ECO:0007669"/>
    <property type="project" value="UniProtKB-UniPathway"/>
</dbReference>
<evidence type="ECO:0000256" key="5">
    <source>
        <dbReference type="ARBA" id="ARBA00022573"/>
    </source>
</evidence>
<dbReference type="InterPro" id="IPR015422">
    <property type="entry name" value="PyrdxlP-dep_Trfase_small"/>
</dbReference>
<reference evidence="11 12" key="1">
    <citation type="journal article" date="2012" name="PLoS ONE">
        <title>The purine-utilizing bacterium Clostridium acidurici 9a: a genome-guided metabolic reconsideration.</title>
        <authorList>
            <person name="Hartwich K."/>
            <person name="Poehlein A."/>
            <person name="Daniel R."/>
        </authorList>
    </citation>
    <scope>NUCLEOTIDE SEQUENCE [LARGE SCALE GENOMIC DNA]</scope>
    <source>
        <strain evidence="12">ATCC 7906 / DSM 604 / BCRC 14475 / CIP 104303 / KCTC 5404 / NCIMB 10678 / 9a</strain>
    </source>
</reference>
<dbReference type="InterPro" id="IPR004839">
    <property type="entry name" value="Aminotransferase_I/II_large"/>
</dbReference>
<organism evidence="11 12">
    <name type="scientific">Gottschalkia acidurici (strain ATCC 7906 / DSM 604 / BCRC 14475 / CIP 104303 / KCTC 5404 / NCIMB 10678 / 9a)</name>
    <name type="common">Clostridium acidurici</name>
    <dbReference type="NCBI Taxonomy" id="1128398"/>
    <lineage>
        <taxon>Bacteria</taxon>
        <taxon>Bacillati</taxon>
        <taxon>Bacillota</taxon>
        <taxon>Tissierellia</taxon>
        <taxon>Tissierellales</taxon>
        <taxon>Gottschalkiaceae</taxon>
        <taxon>Gottschalkia</taxon>
    </lineage>
</organism>
<dbReference type="PATRIC" id="fig|1128398.3.peg.609"/>
<dbReference type="UniPathway" id="UPA00148"/>
<dbReference type="EC" id="4.1.1.81" evidence="4"/>
<dbReference type="SUPFAM" id="SSF53383">
    <property type="entry name" value="PLP-dependent transferases"/>
    <property type="match status" value="1"/>
</dbReference>
<name>K0AXZ6_GOTA9</name>
<dbReference type="KEGG" id="cad:Curi_c05780"/>
<comment type="cofactor">
    <cofactor evidence="1">
        <name>pyridoxal 5'-phosphate</name>
        <dbReference type="ChEBI" id="CHEBI:597326"/>
    </cofactor>
</comment>
<dbReference type="PROSITE" id="PS00105">
    <property type="entry name" value="AA_TRANSFER_CLASS_1"/>
    <property type="match status" value="1"/>
</dbReference>
<dbReference type="EMBL" id="CP003326">
    <property type="protein sequence ID" value="AFS77652.1"/>
    <property type="molecule type" value="Genomic_DNA"/>
</dbReference>
<evidence type="ECO:0000256" key="4">
    <source>
        <dbReference type="ARBA" id="ARBA00012285"/>
    </source>
</evidence>
<keyword evidence="5" id="KW-0169">Cobalamin biosynthesis</keyword>
<sequence>MNKHGGYFGENKNKIIDFSVNINPLGVPNKLINRLQESLKHLERYPEIDGESGKIELSRRLNINTENIILGNGATELIYLFSRALKPKKVMIIEPTFTEYERAFKLNESEIYHFETLEKENFQINIERLLEEIEKIRPDLLVMCNPNNPTGIFTEAESMMKILNKLKEINSYLFIDESFIDFTDKKSYISFIESYPTFILRSMTKTYAIPGLRLGYGLGNKSLIEKLKKQKEPWTINSLALEAIPILLGDENYFRKTNDWYKFEKKYLKENLEKIEDIKTYESNGNFFLCKLKKSDSKVIKEYLLDKKIYIRTCEDFYGLNQEYLRLAIRTREENELLLKEIKCFFKKIK</sequence>